<dbReference type="Proteomes" id="UP001500618">
    <property type="component" value="Unassembled WGS sequence"/>
</dbReference>
<organism evidence="3 4">
    <name type="scientific">Fodinicola feengrottensis</name>
    <dbReference type="NCBI Taxonomy" id="435914"/>
    <lineage>
        <taxon>Bacteria</taxon>
        <taxon>Bacillati</taxon>
        <taxon>Actinomycetota</taxon>
        <taxon>Actinomycetes</taxon>
        <taxon>Mycobacteriales</taxon>
        <taxon>Fodinicola</taxon>
    </lineage>
</organism>
<dbReference type="PANTHER" id="PTHR22872:SF2">
    <property type="entry name" value="INHIBITOR OF BRUTON TYROSINE KINASE"/>
    <property type="match status" value="1"/>
</dbReference>
<evidence type="ECO:0000256" key="2">
    <source>
        <dbReference type="SAM" id="MobiDB-lite"/>
    </source>
</evidence>
<evidence type="ECO:0008006" key="5">
    <source>
        <dbReference type="Google" id="ProtNLM"/>
    </source>
</evidence>
<dbReference type="SUPFAM" id="SSF50985">
    <property type="entry name" value="RCC1/BLIP-II"/>
    <property type="match status" value="1"/>
</dbReference>
<evidence type="ECO:0000313" key="4">
    <source>
        <dbReference type="Proteomes" id="UP001500618"/>
    </source>
</evidence>
<accession>A0ABN2J8Y8</accession>
<dbReference type="PROSITE" id="PS50012">
    <property type="entry name" value="RCC1_3"/>
    <property type="match status" value="2"/>
</dbReference>
<protein>
    <recommendedName>
        <fullName evidence="5">RCC1 repeat-containing protein</fullName>
    </recommendedName>
</protein>
<keyword evidence="4" id="KW-1185">Reference proteome</keyword>
<dbReference type="InterPro" id="IPR009091">
    <property type="entry name" value="RCC1/BLIP-II"/>
</dbReference>
<evidence type="ECO:0000256" key="1">
    <source>
        <dbReference type="ARBA" id="ARBA00022737"/>
    </source>
</evidence>
<dbReference type="EMBL" id="BAAANY010000045">
    <property type="protein sequence ID" value="GAA1720424.1"/>
    <property type="molecule type" value="Genomic_DNA"/>
</dbReference>
<dbReference type="PANTHER" id="PTHR22872">
    <property type="entry name" value="BTK-BINDING PROTEIN-RELATED"/>
    <property type="match status" value="1"/>
</dbReference>
<dbReference type="PRINTS" id="PR00633">
    <property type="entry name" value="RCCNDNSATION"/>
</dbReference>
<proteinExistence type="predicted"/>
<dbReference type="InterPro" id="IPR000408">
    <property type="entry name" value="Reg_chr_condens"/>
</dbReference>
<sequence length="154" mass="15136">MQAAGSNAYGRLGTGNESDSPVPVPVPGLTSVTAAAASAGTAMALRTDGTVWAWGDGSAGKLGDGRFGDGVAVNRPQQVPGLSSVTAIAAGGRHQAALRTDGAVWTWGSDVYGELGRGKTGDPSGCVCNPTPAAATGLTNATDITAGLYPKPVP</sequence>
<reference evidence="3 4" key="1">
    <citation type="journal article" date="2019" name="Int. J. Syst. Evol. Microbiol.">
        <title>The Global Catalogue of Microorganisms (GCM) 10K type strain sequencing project: providing services to taxonomists for standard genome sequencing and annotation.</title>
        <authorList>
            <consortium name="The Broad Institute Genomics Platform"/>
            <consortium name="The Broad Institute Genome Sequencing Center for Infectious Disease"/>
            <person name="Wu L."/>
            <person name="Ma J."/>
        </authorList>
    </citation>
    <scope>NUCLEOTIDE SEQUENCE [LARGE SCALE GENOMIC DNA]</scope>
    <source>
        <strain evidence="3 4">JCM 14718</strain>
    </source>
</reference>
<keyword evidence="1" id="KW-0677">Repeat</keyword>
<dbReference type="Gene3D" id="2.130.10.30">
    <property type="entry name" value="Regulator of chromosome condensation 1/beta-lactamase-inhibitor protein II"/>
    <property type="match status" value="1"/>
</dbReference>
<dbReference type="Pfam" id="PF00415">
    <property type="entry name" value="RCC1"/>
    <property type="match status" value="3"/>
</dbReference>
<name>A0ABN2J8Y8_9ACTN</name>
<dbReference type="InterPro" id="IPR051625">
    <property type="entry name" value="Signaling_Regulatory_Domain"/>
</dbReference>
<evidence type="ECO:0000313" key="3">
    <source>
        <dbReference type="EMBL" id="GAA1720424.1"/>
    </source>
</evidence>
<dbReference type="RefSeq" id="WP_344315276.1">
    <property type="nucleotide sequence ID" value="NZ_BAAANY010000045.1"/>
</dbReference>
<comment type="caution">
    <text evidence="3">The sequence shown here is derived from an EMBL/GenBank/DDBJ whole genome shotgun (WGS) entry which is preliminary data.</text>
</comment>
<gene>
    <name evidence="3" type="ORF">GCM10009765_80800</name>
</gene>
<feature type="region of interest" description="Disordered" evidence="2">
    <location>
        <begin position="1"/>
        <end position="24"/>
    </location>
</feature>